<reference evidence="4" key="1">
    <citation type="journal article" date="2014" name="Front. Microbiol.">
        <title>High frequency of phylogenetically diverse reductive dehalogenase-homologous genes in deep subseafloor sedimentary metagenomes.</title>
        <authorList>
            <person name="Kawai M."/>
            <person name="Futagami T."/>
            <person name="Toyoda A."/>
            <person name="Takaki Y."/>
            <person name="Nishi S."/>
            <person name="Hori S."/>
            <person name="Arai W."/>
            <person name="Tsubouchi T."/>
            <person name="Morono Y."/>
            <person name="Uchiyama I."/>
            <person name="Ito T."/>
            <person name="Fujiyama A."/>
            <person name="Inagaki F."/>
            <person name="Takami H."/>
        </authorList>
    </citation>
    <scope>NUCLEOTIDE SEQUENCE</scope>
    <source>
        <strain evidence="4">Expedition CK06-06</strain>
    </source>
</reference>
<dbReference type="GO" id="GO:0003677">
    <property type="term" value="F:DNA binding"/>
    <property type="evidence" value="ECO:0007669"/>
    <property type="project" value="InterPro"/>
</dbReference>
<dbReference type="AlphaFoldDB" id="X1TLV4"/>
<keyword evidence="1" id="KW-0489">Methyltransferase</keyword>
<dbReference type="PRINTS" id="PR00508">
    <property type="entry name" value="S21N4MTFRASE"/>
</dbReference>
<dbReference type="InterPro" id="IPR029063">
    <property type="entry name" value="SAM-dependent_MTases_sf"/>
</dbReference>
<gene>
    <name evidence="4" type="ORF">S12H4_45079</name>
</gene>
<dbReference type="EMBL" id="BARW01027835">
    <property type="protein sequence ID" value="GAJ06323.1"/>
    <property type="molecule type" value="Genomic_DNA"/>
</dbReference>
<dbReference type="InterPro" id="IPR001091">
    <property type="entry name" value="RM_Methyltransferase"/>
</dbReference>
<feature type="domain" description="DNA methylase N-4/N-6" evidence="3">
    <location>
        <begin position="1"/>
        <end position="41"/>
    </location>
</feature>
<sequence length="151" mass="16741">MYSMAGDYVLDPFLGTGTTLVAAMAAGRNSIGVEIDEGFESVIWESIQGGCMAANDRQIGRLLEHATFAAEYEKRKLVKMKYVNLVHEIPVMTRQEINLSLNKIVAIQNQANNWISVTHELCNYHCNNSVELQGFSESHLGNHQLALDLTG</sequence>
<dbReference type="Gene3D" id="3.40.50.150">
    <property type="entry name" value="Vaccinia Virus protein VP39"/>
    <property type="match status" value="1"/>
</dbReference>
<evidence type="ECO:0000259" key="3">
    <source>
        <dbReference type="Pfam" id="PF01555"/>
    </source>
</evidence>
<organism evidence="4">
    <name type="scientific">marine sediment metagenome</name>
    <dbReference type="NCBI Taxonomy" id="412755"/>
    <lineage>
        <taxon>unclassified sequences</taxon>
        <taxon>metagenomes</taxon>
        <taxon>ecological metagenomes</taxon>
    </lineage>
</organism>
<comment type="caution">
    <text evidence="4">The sequence shown here is derived from an EMBL/GenBank/DDBJ whole genome shotgun (WGS) entry which is preliminary data.</text>
</comment>
<protein>
    <recommendedName>
        <fullName evidence="3">DNA methylase N-4/N-6 domain-containing protein</fullName>
    </recommendedName>
</protein>
<evidence type="ECO:0000313" key="4">
    <source>
        <dbReference type="EMBL" id="GAJ06323.1"/>
    </source>
</evidence>
<keyword evidence="2" id="KW-0808">Transferase</keyword>
<dbReference type="InterPro" id="IPR002941">
    <property type="entry name" value="DNA_methylase_N4/N6"/>
</dbReference>
<dbReference type="SUPFAM" id="SSF53335">
    <property type="entry name" value="S-adenosyl-L-methionine-dependent methyltransferases"/>
    <property type="match status" value="1"/>
</dbReference>
<accession>X1TLV4</accession>
<dbReference type="GO" id="GO:0032259">
    <property type="term" value="P:methylation"/>
    <property type="evidence" value="ECO:0007669"/>
    <property type="project" value="UniProtKB-KW"/>
</dbReference>
<proteinExistence type="predicted"/>
<evidence type="ECO:0000256" key="2">
    <source>
        <dbReference type="ARBA" id="ARBA00022679"/>
    </source>
</evidence>
<dbReference type="Pfam" id="PF01555">
    <property type="entry name" value="N6_N4_Mtase"/>
    <property type="match status" value="1"/>
</dbReference>
<name>X1TLV4_9ZZZZ</name>
<evidence type="ECO:0000256" key="1">
    <source>
        <dbReference type="ARBA" id="ARBA00022603"/>
    </source>
</evidence>
<dbReference type="GO" id="GO:0008170">
    <property type="term" value="F:N-methyltransferase activity"/>
    <property type="evidence" value="ECO:0007669"/>
    <property type="project" value="InterPro"/>
</dbReference>